<protein>
    <recommendedName>
        <fullName evidence="2">Reverse transcriptase domain-containing protein</fullName>
    </recommendedName>
</protein>
<evidence type="ECO:0000313" key="1">
    <source>
        <dbReference type="EnsemblMetazoa" id="Aqu2.1.33870_001"/>
    </source>
</evidence>
<dbReference type="PANTHER" id="PTHR33332">
    <property type="entry name" value="REVERSE TRANSCRIPTASE DOMAIN-CONTAINING PROTEIN"/>
    <property type="match status" value="1"/>
</dbReference>
<proteinExistence type="predicted"/>
<sequence>STCKDLGVVFSDSLSWSTQVDLVLQKAYGILRRIKRVFPGATTPTAVKKTLYLSLVLPILNYCSPVWRPSLIRDIISLERLQRRVTKYILFDFQMDYKSRLETLELLPLMYYLERAELVFFFVQLNHSDPCFNVYDYFSFASSSKCTRSSKFNKLVHSTVSLTQARHTFFHRLPRLWNSLPPVDLSISINKFKSL</sequence>
<name>A0A1X7V0V3_AMPQE</name>
<dbReference type="OMA" id="YVINGIC"/>
<dbReference type="AlphaFoldDB" id="A0A1X7V0V3"/>
<accession>A0A1X7V0V3</accession>
<dbReference type="OrthoDB" id="6538161at2759"/>
<evidence type="ECO:0008006" key="2">
    <source>
        <dbReference type="Google" id="ProtNLM"/>
    </source>
</evidence>
<reference evidence="1" key="1">
    <citation type="submission" date="2017-05" db="UniProtKB">
        <authorList>
            <consortium name="EnsemblMetazoa"/>
        </authorList>
    </citation>
    <scope>IDENTIFICATION</scope>
</reference>
<organism evidence="1">
    <name type="scientific">Amphimedon queenslandica</name>
    <name type="common">Sponge</name>
    <dbReference type="NCBI Taxonomy" id="400682"/>
    <lineage>
        <taxon>Eukaryota</taxon>
        <taxon>Metazoa</taxon>
        <taxon>Porifera</taxon>
        <taxon>Demospongiae</taxon>
        <taxon>Heteroscleromorpha</taxon>
        <taxon>Haplosclerida</taxon>
        <taxon>Niphatidae</taxon>
        <taxon>Amphimedon</taxon>
    </lineage>
</organism>
<dbReference type="EnsemblMetazoa" id="Aqu2.1.33870_001">
    <property type="protein sequence ID" value="Aqu2.1.33870_001"/>
    <property type="gene ID" value="Aqu2.1.33870"/>
</dbReference>
<dbReference type="InParanoid" id="A0A1X7V0V3"/>